<gene>
    <name evidence="1" type="ORF">VSR83_38460</name>
</gene>
<name>A0ACC6RWD5_9BURK</name>
<dbReference type="EMBL" id="JAYMRU010000049">
    <property type="protein sequence ID" value="MEM5405811.1"/>
    <property type="molecule type" value="Genomic_DNA"/>
</dbReference>
<dbReference type="Proteomes" id="UP001392318">
    <property type="component" value="Unassembled WGS sequence"/>
</dbReference>
<evidence type="ECO:0000313" key="2">
    <source>
        <dbReference type="Proteomes" id="UP001392318"/>
    </source>
</evidence>
<comment type="caution">
    <text evidence="1">The sequence shown here is derived from an EMBL/GenBank/DDBJ whole genome shotgun (WGS) entry which is preliminary data.</text>
</comment>
<sequence>MSKLGQYLWNWVVWIDEGANVLRGGDPHETVSSVMGKALQKGPAARGYRISCVLCKFLDLFQQDHCIKSIIPYIGTEAVAPDAEPTLPGNNGA</sequence>
<accession>A0ACC6RWD5</accession>
<organism evidence="1 2">
    <name type="scientific">Paraburkholderia unamae</name>
    <dbReference type="NCBI Taxonomy" id="219649"/>
    <lineage>
        <taxon>Bacteria</taxon>
        <taxon>Pseudomonadati</taxon>
        <taxon>Pseudomonadota</taxon>
        <taxon>Betaproteobacteria</taxon>
        <taxon>Burkholderiales</taxon>
        <taxon>Burkholderiaceae</taxon>
        <taxon>Paraburkholderia</taxon>
    </lineage>
</organism>
<evidence type="ECO:0000313" key="1">
    <source>
        <dbReference type="EMBL" id="MEM5405811.1"/>
    </source>
</evidence>
<protein>
    <submittedName>
        <fullName evidence="1">Uncharacterized protein</fullName>
    </submittedName>
</protein>
<keyword evidence="2" id="KW-1185">Reference proteome</keyword>
<reference evidence="1" key="1">
    <citation type="submission" date="2024-01" db="EMBL/GenBank/DDBJ databases">
        <title>The diversity of rhizobia nodulating Mimosa spp. in eleven states of Brazil covering several biomes is determined by host plant, location, and edaphic factors.</title>
        <authorList>
            <person name="Rouws L."/>
            <person name="Barauna A."/>
            <person name="Beukes C."/>
            <person name="De Faria S.M."/>
            <person name="Gross E."/>
            <person name="Dos Reis Junior F.B."/>
            <person name="Simon M."/>
            <person name="Maluk M."/>
            <person name="Odee D.W."/>
            <person name="Kenicer G."/>
            <person name="Young J.P.W."/>
            <person name="Reis V.M."/>
            <person name="Zilli J."/>
            <person name="James E.K."/>
        </authorList>
    </citation>
    <scope>NUCLEOTIDE SEQUENCE</scope>
    <source>
        <strain evidence="1">JPY452</strain>
    </source>
</reference>
<proteinExistence type="predicted"/>